<organism evidence="3 4">
    <name type="scientific">Kordia aestuariivivens</name>
    <dbReference type="NCBI Taxonomy" id="2759037"/>
    <lineage>
        <taxon>Bacteria</taxon>
        <taxon>Pseudomonadati</taxon>
        <taxon>Bacteroidota</taxon>
        <taxon>Flavobacteriia</taxon>
        <taxon>Flavobacteriales</taxon>
        <taxon>Flavobacteriaceae</taxon>
        <taxon>Kordia</taxon>
    </lineage>
</organism>
<keyword evidence="1" id="KW-0175">Coiled coil</keyword>
<proteinExistence type="predicted"/>
<name>A0ABR7QFT1_9FLAO</name>
<sequence>MTKKILLYALIFMALLAIYQYVSMNKMYEKQSGKIEELRTKVESLKNDVTAYKDTTNTLMNENLDLSYFSLKNNGEALAYFDEYNFEDVNNLSQYITDIIYDQNSASKDNPLVPFDGMDGNFAIDKVKVINHKWVLCSFSDGTYWGEVLLSYEIDKDKTLSFETLSEVLYAKYEG</sequence>
<evidence type="ECO:0000313" key="3">
    <source>
        <dbReference type="EMBL" id="MBC8757426.1"/>
    </source>
</evidence>
<keyword evidence="4" id="KW-1185">Reference proteome</keyword>
<dbReference type="RefSeq" id="WP_187564467.1">
    <property type="nucleotide sequence ID" value="NZ_JACGWS010000020.1"/>
</dbReference>
<keyword evidence="2" id="KW-0812">Transmembrane</keyword>
<dbReference type="GO" id="GO:0016787">
    <property type="term" value="F:hydrolase activity"/>
    <property type="evidence" value="ECO:0007669"/>
    <property type="project" value="UniProtKB-KW"/>
</dbReference>
<keyword evidence="3" id="KW-0378">Hydrolase</keyword>
<evidence type="ECO:0000256" key="2">
    <source>
        <dbReference type="SAM" id="Phobius"/>
    </source>
</evidence>
<evidence type="ECO:0000256" key="1">
    <source>
        <dbReference type="SAM" id="Coils"/>
    </source>
</evidence>
<gene>
    <name evidence="3" type="ORF">H2O64_22340</name>
</gene>
<feature type="transmembrane region" description="Helical" evidence="2">
    <location>
        <begin position="6"/>
        <end position="22"/>
    </location>
</feature>
<dbReference type="Proteomes" id="UP000619238">
    <property type="component" value="Unassembled WGS sequence"/>
</dbReference>
<keyword evidence="2" id="KW-1133">Transmembrane helix</keyword>
<feature type="coiled-coil region" evidence="1">
    <location>
        <begin position="28"/>
        <end position="55"/>
    </location>
</feature>
<evidence type="ECO:0000313" key="4">
    <source>
        <dbReference type="Proteomes" id="UP000619238"/>
    </source>
</evidence>
<accession>A0ABR7QFT1</accession>
<dbReference type="EMBL" id="JACGWS010000020">
    <property type="protein sequence ID" value="MBC8757426.1"/>
    <property type="molecule type" value="Genomic_DNA"/>
</dbReference>
<comment type="caution">
    <text evidence="3">The sequence shown here is derived from an EMBL/GenBank/DDBJ whole genome shotgun (WGS) entry which is preliminary data.</text>
</comment>
<keyword evidence="2" id="KW-0472">Membrane</keyword>
<reference evidence="3 4" key="1">
    <citation type="submission" date="2020-07" db="EMBL/GenBank/DDBJ databases">
        <title>Description of Kordia aestuariivivens sp. nov., isolated from a tidal flat.</title>
        <authorList>
            <person name="Park S."/>
            <person name="Yoon J.-H."/>
        </authorList>
    </citation>
    <scope>NUCLEOTIDE SEQUENCE [LARGE SCALE GENOMIC DNA]</scope>
    <source>
        <strain evidence="3 4">YSTF-M3</strain>
    </source>
</reference>
<protein>
    <submittedName>
        <fullName evidence="3">Hydrolase</fullName>
    </submittedName>
</protein>